<dbReference type="OMA" id="VLNDYTN"/>
<dbReference type="Proteomes" id="UP000195521">
    <property type="component" value="Unassembled WGS sequence"/>
</dbReference>
<dbReference type="RefSeq" id="XP_028546440.1">
    <property type="nucleotide sequence ID" value="XM_028690639.1"/>
</dbReference>
<reference evidence="2" key="1">
    <citation type="submission" date="2017-04" db="EMBL/GenBank/DDBJ databases">
        <title>Plasmodium gonderi genome.</title>
        <authorList>
            <person name="Arisue N."/>
            <person name="Honma H."/>
            <person name="Kawai S."/>
            <person name="Tougan T."/>
            <person name="Tanabe K."/>
            <person name="Horii T."/>
        </authorList>
    </citation>
    <scope>NUCLEOTIDE SEQUENCE [LARGE SCALE GENOMIC DNA]</scope>
    <source>
        <strain evidence="2">ATCC 30045</strain>
    </source>
</reference>
<organism evidence="1 2">
    <name type="scientific">Plasmodium gonderi</name>
    <dbReference type="NCBI Taxonomy" id="77519"/>
    <lineage>
        <taxon>Eukaryota</taxon>
        <taxon>Sar</taxon>
        <taxon>Alveolata</taxon>
        <taxon>Apicomplexa</taxon>
        <taxon>Aconoidasida</taxon>
        <taxon>Haemosporida</taxon>
        <taxon>Plasmodiidae</taxon>
        <taxon>Plasmodium</taxon>
        <taxon>Plasmodium (Plasmodium)</taxon>
    </lineage>
</organism>
<dbReference type="GeneID" id="39750597"/>
<accession>A0A1Y1JN13</accession>
<proteinExistence type="predicted"/>
<dbReference type="AlphaFoldDB" id="A0A1Y1JN13"/>
<gene>
    <name evidence="1" type="ORF">PGO_146490</name>
</gene>
<dbReference type="EMBL" id="BDQF01000015">
    <property type="protein sequence ID" value="GAW83851.1"/>
    <property type="molecule type" value="Genomic_DNA"/>
</dbReference>
<evidence type="ECO:0000313" key="1">
    <source>
        <dbReference type="EMBL" id="GAW83851.1"/>
    </source>
</evidence>
<evidence type="ECO:0000313" key="2">
    <source>
        <dbReference type="Proteomes" id="UP000195521"/>
    </source>
</evidence>
<protein>
    <submittedName>
        <fullName evidence="1">Uncharacterized protein</fullName>
    </submittedName>
</protein>
<comment type="caution">
    <text evidence="1">The sequence shown here is derived from an EMBL/GenBank/DDBJ whole genome shotgun (WGS) entry which is preliminary data.</text>
</comment>
<sequence length="102" mass="12154">MKTPQIQKAFRDFLRILNVQEKNKLDESVLNELKQWGKEKVLKNDNVLQEYLNYKQVLNDYSQIEEDYETKDRVENIEKVANYVGLTTNYTKTDRSFPMSGE</sequence>
<keyword evidence="2" id="KW-1185">Reference proteome</keyword>
<dbReference type="OrthoDB" id="375586at2759"/>
<name>A0A1Y1JN13_PLAGO</name>